<comment type="caution">
    <text evidence="2">The sequence shown here is derived from an EMBL/GenBank/DDBJ whole genome shotgun (WGS) entry which is preliminary data.</text>
</comment>
<sequence length="272" mass="29173">MSPDERELPFAVSSLGSASGTPTIVLPGGPCRGAEYLGEFAGLGDAHALVVMHPRGAPQSGGLSRGWWSDADDVVALADSLGLATFDLVGHSAGTRLALSTAARFPERVRSLALVTPPATWLTGTTSDAESIAAERTEPAVLAAFAALEQDDPHTESQFVESFRRQAPACYARWTEVEWAHSRVGEVSLASARAWFNSIPADAPDRIRAMHSPPTLVIGGTQDLLTGVQPVRDYASVLNAQASFIAECGHYPWIEQPEEFHRLLHEWLSTPH</sequence>
<dbReference type="Pfam" id="PF00561">
    <property type="entry name" value="Abhydrolase_1"/>
    <property type="match status" value="1"/>
</dbReference>
<dbReference type="InterPro" id="IPR029058">
    <property type="entry name" value="AB_hydrolase_fold"/>
</dbReference>
<accession>A0A4Y9R7G9</accession>
<keyword evidence="2" id="KW-0378">Hydrolase</keyword>
<dbReference type="PRINTS" id="PR00111">
    <property type="entry name" value="ABHYDROLASE"/>
</dbReference>
<dbReference type="Proteomes" id="UP000298127">
    <property type="component" value="Unassembled WGS sequence"/>
</dbReference>
<name>A0A4Y9R7G9_9MICO</name>
<feature type="domain" description="AB hydrolase-1" evidence="1">
    <location>
        <begin position="24"/>
        <end position="255"/>
    </location>
</feature>
<gene>
    <name evidence="2" type="ORF">E4M00_03150</name>
</gene>
<dbReference type="Gene3D" id="3.40.50.1820">
    <property type="entry name" value="alpha/beta hydrolase"/>
    <property type="match status" value="1"/>
</dbReference>
<proteinExistence type="predicted"/>
<evidence type="ECO:0000313" key="3">
    <source>
        <dbReference type="Proteomes" id="UP000298127"/>
    </source>
</evidence>
<dbReference type="SUPFAM" id="SSF53474">
    <property type="entry name" value="alpha/beta-Hydrolases"/>
    <property type="match status" value="1"/>
</dbReference>
<dbReference type="AlphaFoldDB" id="A0A4Y9R7G9"/>
<dbReference type="InterPro" id="IPR000073">
    <property type="entry name" value="AB_hydrolase_1"/>
</dbReference>
<dbReference type="PANTHER" id="PTHR43433">
    <property type="entry name" value="HYDROLASE, ALPHA/BETA FOLD FAMILY PROTEIN"/>
    <property type="match status" value="1"/>
</dbReference>
<dbReference type="InterPro" id="IPR050471">
    <property type="entry name" value="AB_hydrolase"/>
</dbReference>
<organism evidence="2 3">
    <name type="scientific">Orlajensenia leifsoniae</name>
    <dbReference type="NCBI Taxonomy" id="2561933"/>
    <lineage>
        <taxon>Bacteria</taxon>
        <taxon>Bacillati</taxon>
        <taxon>Actinomycetota</taxon>
        <taxon>Actinomycetes</taxon>
        <taxon>Micrococcales</taxon>
        <taxon>Microbacteriaceae</taxon>
        <taxon>Orlajensenia</taxon>
    </lineage>
</organism>
<evidence type="ECO:0000313" key="2">
    <source>
        <dbReference type="EMBL" id="TFW00198.1"/>
    </source>
</evidence>
<evidence type="ECO:0000259" key="1">
    <source>
        <dbReference type="Pfam" id="PF00561"/>
    </source>
</evidence>
<dbReference type="EMBL" id="SPQZ01000001">
    <property type="protein sequence ID" value="TFW00198.1"/>
    <property type="molecule type" value="Genomic_DNA"/>
</dbReference>
<reference evidence="2 3" key="1">
    <citation type="journal article" date="2018" name="J. Microbiol.">
        <title>Leifsonia flava sp. nov., a novel actinobacterium isolated from the rhizosphere of Aquilegia viridiflora.</title>
        <authorList>
            <person name="Cai Y."/>
            <person name="Tao W.Z."/>
            <person name="Ma Y.J."/>
            <person name="Cheng J."/>
            <person name="Zhang M.Y."/>
            <person name="Zhang Y.X."/>
        </authorList>
    </citation>
    <scope>NUCLEOTIDE SEQUENCE [LARGE SCALE GENOMIC DNA]</scope>
    <source>
        <strain evidence="2 3">SYP-B2174</strain>
    </source>
</reference>
<protein>
    <submittedName>
        <fullName evidence="2">Alpha/beta hydrolase</fullName>
    </submittedName>
</protein>
<dbReference type="PANTHER" id="PTHR43433:SF5">
    <property type="entry name" value="AB HYDROLASE-1 DOMAIN-CONTAINING PROTEIN"/>
    <property type="match status" value="1"/>
</dbReference>
<dbReference type="RefSeq" id="WP_135119029.1">
    <property type="nucleotide sequence ID" value="NZ_SPQZ01000001.1"/>
</dbReference>
<dbReference type="GO" id="GO:0016787">
    <property type="term" value="F:hydrolase activity"/>
    <property type="evidence" value="ECO:0007669"/>
    <property type="project" value="UniProtKB-KW"/>
</dbReference>
<keyword evidence="3" id="KW-1185">Reference proteome</keyword>